<dbReference type="Proteomes" id="UP000765509">
    <property type="component" value="Unassembled WGS sequence"/>
</dbReference>
<organism evidence="1 2">
    <name type="scientific">Austropuccinia psidii MF-1</name>
    <dbReference type="NCBI Taxonomy" id="1389203"/>
    <lineage>
        <taxon>Eukaryota</taxon>
        <taxon>Fungi</taxon>
        <taxon>Dikarya</taxon>
        <taxon>Basidiomycota</taxon>
        <taxon>Pucciniomycotina</taxon>
        <taxon>Pucciniomycetes</taxon>
        <taxon>Pucciniales</taxon>
        <taxon>Sphaerophragmiaceae</taxon>
        <taxon>Austropuccinia</taxon>
    </lineage>
</organism>
<dbReference type="AlphaFoldDB" id="A0A9Q3PPP0"/>
<protein>
    <submittedName>
        <fullName evidence="1">Uncharacterized protein</fullName>
    </submittedName>
</protein>
<evidence type="ECO:0000313" key="1">
    <source>
        <dbReference type="EMBL" id="MBW0568356.1"/>
    </source>
</evidence>
<evidence type="ECO:0000313" key="2">
    <source>
        <dbReference type="Proteomes" id="UP000765509"/>
    </source>
</evidence>
<name>A0A9Q3PPP0_9BASI</name>
<gene>
    <name evidence="1" type="ORF">O181_108071</name>
</gene>
<dbReference type="EMBL" id="AVOT02082479">
    <property type="protein sequence ID" value="MBW0568356.1"/>
    <property type="molecule type" value="Genomic_DNA"/>
</dbReference>
<reference evidence="1" key="1">
    <citation type="submission" date="2021-03" db="EMBL/GenBank/DDBJ databases">
        <title>Draft genome sequence of rust myrtle Austropuccinia psidii MF-1, a brazilian biotype.</title>
        <authorList>
            <person name="Quecine M.C."/>
            <person name="Pachon D.M.R."/>
            <person name="Bonatelli M.L."/>
            <person name="Correr F.H."/>
            <person name="Franceschini L.M."/>
            <person name="Leite T.F."/>
            <person name="Margarido G.R.A."/>
            <person name="Almeida C.A."/>
            <person name="Ferrarezi J.A."/>
            <person name="Labate C.A."/>
        </authorList>
    </citation>
    <scope>NUCLEOTIDE SEQUENCE</scope>
    <source>
        <strain evidence="1">MF-1</strain>
    </source>
</reference>
<accession>A0A9Q3PPP0</accession>
<keyword evidence="2" id="KW-1185">Reference proteome</keyword>
<comment type="caution">
    <text evidence="1">The sequence shown here is derived from an EMBL/GenBank/DDBJ whole genome shotgun (WGS) entry which is preliminary data.</text>
</comment>
<sequence>MSSKVLTRRQALWAESLSEFHFSITYLPRRLATLPDSLSRRDDVYPESGEDFISNKPINFQQLIKQDEAQPSKYFAVKVDSF</sequence>
<proteinExistence type="predicted"/>